<organism evidence="2 3">
    <name type="scientific">Candidatus Venteria ishoeyi</name>
    <dbReference type="NCBI Taxonomy" id="1899563"/>
    <lineage>
        <taxon>Bacteria</taxon>
        <taxon>Pseudomonadati</taxon>
        <taxon>Pseudomonadota</taxon>
        <taxon>Gammaproteobacteria</taxon>
        <taxon>Thiotrichales</taxon>
        <taxon>Thiotrichaceae</taxon>
        <taxon>Venteria</taxon>
    </lineage>
</organism>
<dbReference type="AlphaFoldDB" id="A0A1H6F8T8"/>
<name>A0A1H6F8T8_9GAMM</name>
<accession>A0A1H6F8T8</accession>
<evidence type="ECO:0000313" key="2">
    <source>
        <dbReference type="EMBL" id="SEH05444.1"/>
    </source>
</evidence>
<feature type="region of interest" description="Disordered" evidence="1">
    <location>
        <begin position="142"/>
        <end position="166"/>
    </location>
</feature>
<protein>
    <submittedName>
        <fullName evidence="2">Uncharacterized protein</fullName>
    </submittedName>
</protein>
<sequence>MPKQQSKNRFGALPPQYHFVLNPFPDVRCSTCPNCGTKTGQRKLPLLIHIDPDTLIAINYTNRYCKRCNLLIGHRFDIERLLAETFREGKPEIIGNDYLIFATLEKKTWRESTQQPKSPAELREKASDFKSYQELQMSMGGWFHKDQEPPARKPPPSTEWVGKADK</sequence>
<evidence type="ECO:0000313" key="3">
    <source>
        <dbReference type="Proteomes" id="UP000236724"/>
    </source>
</evidence>
<gene>
    <name evidence="2" type="ORF">MBHS_01297</name>
</gene>
<keyword evidence="3" id="KW-1185">Reference proteome</keyword>
<reference evidence="2 3" key="1">
    <citation type="submission" date="2016-10" db="EMBL/GenBank/DDBJ databases">
        <authorList>
            <person name="de Groot N.N."/>
        </authorList>
    </citation>
    <scope>NUCLEOTIDE SEQUENCE [LARGE SCALE GENOMIC DNA]</scope>
    <source>
        <strain evidence="2">MBHS1</strain>
    </source>
</reference>
<dbReference type="EMBL" id="FMSV02000256">
    <property type="protein sequence ID" value="SEH05444.1"/>
    <property type="molecule type" value="Genomic_DNA"/>
</dbReference>
<proteinExistence type="predicted"/>
<dbReference type="Proteomes" id="UP000236724">
    <property type="component" value="Unassembled WGS sequence"/>
</dbReference>
<dbReference type="OrthoDB" id="573203at2"/>
<dbReference type="RefSeq" id="WP_103919375.1">
    <property type="nucleotide sequence ID" value="NZ_FMSV02000256.1"/>
</dbReference>
<evidence type="ECO:0000256" key="1">
    <source>
        <dbReference type="SAM" id="MobiDB-lite"/>
    </source>
</evidence>